<evidence type="ECO:0000256" key="1">
    <source>
        <dbReference type="ARBA" id="ARBA00001946"/>
    </source>
</evidence>
<dbReference type="Gene3D" id="1.10.246.80">
    <property type="match status" value="1"/>
</dbReference>
<evidence type="ECO:0000259" key="14">
    <source>
        <dbReference type="Pfam" id="PF01966"/>
    </source>
</evidence>
<feature type="domain" description="Poly A polymerase head" evidence="13">
    <location>
        <begin position="32"/>
        <end position="160"/>
    </location>
</feature>
<name>A0A2U0U718_9BACT</name>
<dbReference type="Pfam" id="PF01743">
    <property type="entry name" value="PolyA_pol"/>
    <property type="match status" value="1"/>
</dbReference>
<keyword evidence="7" id="KW-0692">RNA repair</keyword>
<dbReference type="EMBL" id="QENY01000013">
    <property type="protein sequence ID" value="PVX53417.1"/>
    <property type="molecule type" value="Genomic_DNA"/>
</dbReference>
<feature type="coiled-coil region" evidence="12">
    <location>
        <begin position="268"/>
        <end position="312"/>
    </location>
</feature>
<dbReference type="Pfam" id="PF12627">
    <property type="entry name" value="PolyA_pol_RNAbd"/>
    <property type="match status" value="1"/>
</dbReference>
<dbReference type="InterPro" id="IPR050124">
    <property type="entry name" value="tRNA_CCA-adding_enzyme"/>
</dbReference>
<evidence type="ECO:0000256" key="4">
    <source>
        <dbReference type="ARBA" id="ARBA00022695"/>
    </source>
</evidence>
<dbReference type="InterPro" id="IPR006675">
    <property type="entry name" value="HDIG_dom"/>
</dbReference>
<dbReference type="SUPFAM" id="SSF81301">
    <property type="entry name" value="Nucleotidyltransferase"/>
    <property type="match status" value="1"/>
</dbReference>
<evidence type="ECO:0000256" key="9">
    <source>
        <dbReference type="ARBA" id="ARBA00022842"/>
    </source>
</evidence>
<dbReference type="CDD" id="cd05398">
    <property type="entry name" value="NT_ClassII-CCAase"/>
    <property type="match status" value="1"/>
</dbReference>
<dbReference type="PANTHER" id="PTHR47545">
    <property type="entry name" value="MULTIFUNCTIONAL CCA PROTEIN"/>
    <property type="match status" value="1"/>
</dbReference>
<protein>
    <submittedName>
        <fullName evidence="16">Putative nucleotidyltransferase with HDIG domain</fullName>
    </submittedName>
</protein>
<keyword evidence="6" id="KW-0547">Nucleotide-binding</keyword>
<keyword evidence="8" id="KW-0067">ATP-binding</keyword>
<dbReference type="GO" id="GO:0008033">
    <property type="term" value="P:tRNA processing"/>
    <property type="evidence" value="ECO:0007669"/>
    <property type="project" value="UniProtKB-KW"/>
</dbReference>
<keyword evidence="3" id="KW-0819">tRNA processing</keyword>
<evidence type="ECO:0000256" key="2">
    <source>
        <dbReference type="ARBA" id="ARBA00022679"/>
    </source>
</evidence>
<evidence type="ECO:0000256" key="5">
    <source>
        <dbReference type="ARBA" id="ARBA00022723"/>
    </source>
</evidence>
<comment type="caution">
    <text evidence="16">The sequence shown here is derived from an EMBL/GenBank/DDBJ whole genome shotgun (WGS) entry which is preliminary data.</text>
</comment>
<keyword evidence="4" id="KW-0548">Nucleotidyltransferase</keyword>
<dbReference type="InterPro" id="IPR002646">
    <property type="entry name" value="PolA_pol_head_dom"/>
</dbReference>
<sequence length="507" mass="58546">MRHLSDSDLATLLDKNIFHKISEAADSIGQECYVVGGYVRDLFLERPSNDIDVVVVGSGIEVAKRLKEILGGKARLSVFRNFGTAQVKWHGLEVEFVGARKESYSHDSRKPHVEDGTLEDDQNRRDFTINALAVCLNRDRFGQLVDPFDGLQDMEEGVIRTPMDPDITFSDDPLRMLRCVRFATQLRFFIEDETFDALARNADRIKIISGERIQEELNKIMMTDSPSRGFVDLHRCGLLDIVMPELTALDKVETREGRAHKNNFYHTLEVLDNLCAAQNKRMEKLHQELNALDRKSEEAELCQKEIDLLNEHKLWLRWASLLHDIGKAKTKRWDNQNGWTFHNHNYVGAKMVPAIFKRLKLPLDGKMKYVKKMVDLHMRPIAIADEEVTDSAVRRLVNDANNDVDDLMMLCEADITSKNRVKKQRFLENFRLVREKITDLQEKDYKRALQPCIDGNEIMEMFHLKPSREVGTLKQTLKDAVLDNKVPNEREPLMRLLMKKAQEMGLC</sequence>
<evidence type="ECO:0000256" key="8">
    <source>
        <dbReference type="ARBA" id="ARBA00022840"/>
    </source>
</evidence>
<dbReference type="GO" id="GO:0016779">
    <property type="term" value="F:nucleotidyltransferase activity"/>
    <property type="evidence" value="ECO:0007669"/>
    <property type="project" value="UniProtKB-KW"/>
</dbReference>
<dbReference type="GO" id="GO:0046872">
    <property type="term" value="F:metal ion binding"/>
    <property type="evidence" value="ECO:0007669"/>
    <property type="project" value="UniProtKB-KW"/>
</dbReference>
<evidence type="ECO:0000259" key="13">
    <source>
        <dbReference type="Pfam" id="PF01743"/>
    </source>
</evidence>
<evidence type="ECO:0000259" key="15">
    <source>
        <dbReference type="Pfam" id="PF12627"/>
    </source>
</evidence>
<dbReference type="Proteomes" id="UP000245870">
    <property type="component" value="Unassembled WGS sequence"/>
</dbReference>
<dbReference type="RefSeq" id="WP_116616786.1">
    <property type="nucleotide sequence ID" value="NZ_CAMPWS010000005.1"/>
</dbReference>
<keyword evidence="5" id="KW-0479">Metal-binding</keyword>
<evidence type="ECO:0000256" key="11">
    <source>
        <dbReference type="RuleBase" id="RU003953"/>
    </source>
</evidence>
<dbReference type="GO" id="GO:0042245">
    <property type="term" value="P:RNA repair"/>
    <property type="evidence" value="ECO:0007669"/>
    <property type="project" value="UniProtKB-KW"/>
</dbReference>
<accession>A0A2U0U718</accession>
<dbReference type="FunFam" id="3.30.460.10:FF:000033">
    <property type="entry name" value="Poly A polymerase head domain protein"/>
    <property type="match status" value="1"/>
</dbReference>
<proteinExistence type="inferred from homology"/>
<comment type="similarity">
    <text evidence="11">Belongs to the tRNA nucleotidyltransferase/poly(A) polymerase family.</text>
</comment>
<keyword evidence="17" id="KW-1185">Reference proteome</keyword>
<dbReference type="Gene3D" id="3.30.460.10">
    <property type="entry name" value="Beta Polymerase, domain 2"/>
    <property type="match status" value="1"/>
</dbReference>
<evidence type="ECO:0000256" key="3">
    <source>
        <dbReference type="ARBA" id="ARBA00022694"/>
    </source>
</evidence>
<dbReference type="CDD" id="cd00077">
    <property type="entry name" value="HDc"/>
    <property type="match status" value="1"/>
</dbReference>
<dbReference type="InterPro" id="IPR006674">
    <property type="entry name" value="HD_domain"/>
</dbReference>
<evidence type="ECO:0000256" key="12">
    <source>
        <dbReference type="SAM" id="Coils"/>
    </source>
</evidence>
<evidence type="ECO:0000313" key="17">
    <source>
        <dbReference type="Proteomes" id="UP000245870"/>
    </source>
</evidence>
<dbReference type="InterPro" id="IPR032828">
    <property type="entry name" value="PolyA_RNA-bd"/>
</dbReference>
<dbReference type="Gene3D" id="1.10.3090.10">
    <property type="entry name" value="cca-adding enzyme, domain 2"/>
    <property type="match status" value="1"/>
</dbReference>
<dbReference type="GO" id="GO:0003723">
    <property type="term" value="F:RNA binding"/>
    <property type="evidence" value="ECO:0007669"/>
    <property type="project" value="UniProtKB-KW"/>
</dbReference>
<dbReference type="AlphaFoldDB" id="A0A2U0U718"/>
<feature type="domain" description="HD" evidence="14">
    <location>
        <begin position="300"/>
        <end position="394"/>
    </location>
</feature>
<gene>
    <name evidence="16" type="ORF">C7379_11379</name>
</gene>
<reference evidence="16 17" key="1">
    <citation type="submission" date="2018-05" db="EMBL/GenBank/DDBJ databases">
        <title>Genomic Encyclopedia of Type Strains, Phase IV (KMG-IV): sequencing the most valuable type-strain genomes for metagenomic binning, comparative biology and taxonomic classification.</title>
        <authorList>
            <person name="Goeker M."/>
        </authorList>
    </citation>
    <scope>NUCLEOTIDE SEQUENCE [LARGE SCALE GENOMIC DNA]</scope>
    <source>
        <strain evidence="16 17">DSM 100333</strain>
    </source>
</reference>
<evidence type="ECO:0000313" key="16">
    <source>
        <dbReference type="EMBL" id="PVX53417.1"/>
    </source>
</evidence>
<evidence type="ECO:0000256" key="6">
    <source>
        <dbReference type="ARBA" id="ARBA00022741"/>
    </source>
</evidence>
<dbReference type="InterPro" id="IPR043519">
    <property type="entry name" value="NT_sf"/>
</dbReference>
<dbReference type="InterPro" id="IPR003607">
    <property type="entry name" value="HD/PDEase_dom"/>
</dbReference>
<evidence type="ECO:0000256" key="7">
    <source>
        <dbReference type="ARBA" id="ARBA00022800"/>
    </source>
</evidence>
<keyword evidence="9" id="KW-0460">Magnesium</keyword>
<dbReference type="NCBIfam" id="TIGR00277">
    <property type="entry name" value="HDIG"/>
    <property type="match status" value="1"/>
</dbReference>
<dbReference type="PANTHER" id="PTHR47545:SF1">
    <property type="entry name" value="MULTIFUNCTIONAL CCA PROTEIN"/>
    <property type="match status" value="1"/>
</dbReference>
<keyword evidence="12" id="KW-0175">Coiled coil</keyword>
<evidence type="ECO:0000256" key="10">
    <source>
        <dbReference type="ARBA" id="ARBA00022884"/>
    </source>
</evidence>
<dbReference type="GO" id="GO:0005524">
    <property type="term" value="F:ATP binding"/>
    <property type="evidence" value="ECO:0007669"/>
    <property type="project" value="UniProtKB-KW"/>
</dbReference>
<feature type="domain" description="tRNA nucleotidyltransferase/poly(A) polymerase RNA and SrmB- binding" evidence="15">
    <location>
        <begin position="188"/>
        <end position="248"/>
    </location>
</feature>
<dbReference type="SUPFAM" id="SSF81891">
    <property type="entry name" value="Poly A polymerase C-terminal region-like"/>
    <property type="match status" value="1"/>
</dbReference>
<keyword evidence="10 11" id="KW-0694">RNA-binding</keyword>
<organism evidence="16 17">
    <name type="scientific">Hallella colorans</name>
    <dbReference type="NCBI Taxonomy" id="1703337"/>
    <lineage>
        <taxon>Bacteria</taxon>
        <taxon>Pseudomonadati</taxon>
        <taxon>Bacteroidota</taxon>
        <taxon>Bacteroidia</taxon>
        <taxon>Bacteroidales</taxon>
        <taxon>Prevotellaceae</taxon>
        <taxon>Hallella</taxon>
    </lineage>
</organism>
<dbReference type="Pfam" id="PF01966">
    <property type="entry name" value="HD"/>
    <property type="match status" value="1"/>
</dbReference>
<comment type="cofactor">
    <cofactor evidence="1">
        <name>Mg(2+)</name>
        <dbReference type="ChEBI" id="CHEBI:18420"/>
    </cofactor>
</comment>
<dbReference type="OrthoDB" id="9805698at2"/>
<keyword evidence="2 11" id="KW-0808">Transferase</keyword>